<accession>A0ABU1HVC3</accession>
<dbReference type="Pfam" id="PF00903">
    <property type="entry name" value="Glyoxalase"/>
    <property type="match status" value="1"/>
</dbReference>
<dbReference type="Proteomes" id="UP001249291">
    <property type="component" value="Unassembled WGS sequence"/>
</dbReference>
<dbReference type="PANTHER" id="PTHR33990:SF1">
    <property type="entry name" value="PROTEIN YJDN"/>
    <property type="match status" value="1"/>
</dbReference>
<dbReference type="InterPro" id="IPR028973">
    <property type="entry name" value="PhnB-like"/>
</dbReference>
<dbReference type="Gene3D" id="3.10.180.10">
    <property type="entry name" value="2,3-Dihydroxybiphenyl 1,2-Dioxygenase, domain 1"/>
    <property type="match status" value="1"/>
</dbReference>
<dbReference type="InterPro" id="IPR029068">
    <property type="entry name" value="Glyas_Bleomycin-R_OHBP_Dase"/>
</dbReference>
<dbReference type="SUPFAM" id="SSF54593">
    <property type="entry name" value="Glyoxalase/Bleomycin resistance protein/Dihydroxybiphenyl dioxygenase"/>
    <property type="match status" value="1"/>
</dbReference>
<feature type="domain" description="Glyoxalase/fosfomycin resistance/dioxygenase" evidence="1">
    <location>
        <begin position="13"/>
        <end position="144"/>
    </location>
</feature>
<sequence length="153" mass="16184">MSIATTTHLNFRGTARQALEFYGAVFGGEVTLATYGDFGMPAGVPGADEIVFGQVENADGFRLMAYDIPGADDSDATAGTTSRENGMTITDRSFFQSLRADSLDELTGYWDALADGASIVEPLAASAWSPGFGMLTDRFGVTWVLDVRAAYAG</sequence>
<dbReference type="PANTHER" id="PTHR33990">
    <property type="entry name" value="PROTEIN YJDN-RELATED"/>
    <property type="match status" value="1"/>
</dbReference>
<keyword evidence="3" id="KW-1185">Reference proteome</keyword>
<evidence type="ECO:0000313" key="3">
    <source>
        <dbReference type="Proteomes" id="UP001249291"/>
    </source>
</evidence>
<proteinExistence type="predicted"/>
<dbReference type="InterPro" id="IPR004360">
    <property type="entry name" value="Glyas_Fos-R_dOase_dom"/>
</dbReference>
<dbReference type="RefSeq" id="WP_309692864.1">
    <property type="nucleotide sequence ID" value="NZ_JAVIZQ010000001.1"/>
</dbReference>
<protein>
    <submittedName>
        <fullName evidence="2">PhnB protein</fullName>
    </submittedName>
</protein>
<evidence type="ECO:0000259" key="1">
    <source>
        <dbReference type="Pfam" id="PF00903"/>
    </source>
</evidence>
<dbReference type="EMBL" id="JAVIZQ010000001">
    <property type="protein sequence ID" value="MDR6143603.1"/>
    <property type="molecule type" value="Genomic_DNA"/>
</dbReference>
<dbReference type="CDD" id="cd06588">
    <property type="entry name" value="PhnB_like"/>
    <property type="match status" value="1"/>
</dbReference>
<reference evidence="2 3" key="1">
    <citation type="submission" date="2023-08" db="EMBL/GenBank/DDBJ databases">
        <title>Functional and genomic diversity of the sorghum phyllosphere microbiome.</title>
        <authorList>
            <person name="Shade A."/>
        </authorList>
    </citation>
    <scope>NUCLEOTIDE SEQUENCE [LARGE SCALE GENOMIC DNA]</scope>
    <source>
        <strain evidence="2 3">SORGH_AS_0445</strain>
    </source>
</reference>
<evidence type="ECO:0000313" key="2">
    <source>
        <dbReference type="EMBL" id="MDR6143603.1"/>
    </source>
</evidence>
<organism evidence="2 3">
    <name type="scientific">Microbacterium foliorum</name>
    <dbReference type="NCBI Taxonomy" id="104336"/>
    <lineage>
        <taxon>Bacteria</taxon>
        <taxon>Bacillati</taxon>
        <taxon>Actinomycetota</taxon>
        <taxon>Actinomycetes</taxon>
        <taxon>Micrococcales</taxon>
        <taxon>Microbacteriaceae</taxon>
        <taxon>Microbacterium</taxon>
    </lineage>
</organism>
<gene>
    <name evidence="2" type="ORF">QE375_003157</name>
</gene>
<comment type="caution">
    <text evidence="2">The sequence shown here is derived from an EMBL/GenBank/DDBJ whole genome shotgun (WGS) entry which is preliminary data.</text>
</comment>
<name>A0ABU1HVC3_9MICO</name>